<evidence type="ECO:0000313" key="3">
    <source>
        <dbReference type="EMBL" id="SDN26707.1"/>
    </source>
</evidence>
<dbReference type="PIRSF" id="PIRSF003230">
    <property type="entry name" value="YbgC"/>
    <property type="match status" value="1"/>
</dbReference>
<dbReference type="PANTHER" id="PTHR31793:SF27">
    <property type="entry name" value="NOVEL THIOESTERASE SUPERFAMILY DOMAIN AND SAPOSIN A-TYPE DOMAIN CONTAINING PROTEIN (0610012H03RIK)"/>
    <property type="match status" value="1"/>
</dbReference>
<evidence type="ECO:0000313" key="4">
    <source>
        <dbReference type="Proteomes" id="UP000187651"/>
    </source>
</evidence>
<keyword evidence="4" id="KW-1185">Reference proteome</keyword>
<dbReference type="InterPro" id="IPR029069">
    <property type="entry name" value="HotDog_dom_sf"/>
</dbReference>
<dbReference type="SUPFAM" id="SSF54637">
    <property type="entry name" value="Thioesterase/thiol ester dehydrase-isomerase"/>
    <property type="match status" value="1"/>
</dbReference>
<dbReference type="InterPro" id="IPR050563">
    <property type="entry name" value="4-hydroxybenzoyl-CoA_TE"/>
</dbReference>
<gene>
    <name evidence="3" type="ORF">SAMN05216544_2285</name>
</gene>
<name>A0A1H0A007_9FIRM</name>
<accession>A0A1H0A007</accession>
<dbReference type="PANTHER" id="PTHR31793">
    <property type="entry name" value="4-HYDROXYBENZOYL-COA THIOESTERASE FAMILY MEMBER"/>
    <property type="match status" value="1"/>
</dbReference>
<dbReference type="Gene3D" id="3.10.129.10">
    <property type="entry name" value="Hotdog Thioesterase"/>
    <property type="match status" value="1"/>
</dbReference>
<dbReference type="OrthoDB" id="9800856at2"/>
<dbReference type="InterPro" id="IPR006684">
    <property type="entry name" value="YbgC/YbaW"/>
</dbReference>
<dbReference type="GO" id="GO:0047617">
    <property type="term" value="F:fatty acyl-CoA hydrolase activity"/>
    <property type="evidence" value="ECO:0007669"/>
    <property type="project" value="TreeGrafter"/>
</dbReference>
<dbReference type="CDD" id="cd00586">
    <property type="entry name" value="4HBT"/>
    <property type="match status" value="1"/>
</dbReference>
<sequence length="146" mass="17023">MINLKEIKPYQHQVQYYETDQMGIAHHSNYIRWFEEARSYILTQIGMGYEKMEEMGIISPVLSVSAKYKTMTHYYDIVNVDLEVTKYNGIKLSIKYTISDSKTGEVRCVGTSDHCFLDREGKPMSLKRSYPEVDAILEQFNEKSSK</sequence>
<dbReference type="EMBL" id="FNHZ01000010">
    <property type="protein sequence ID" value="SDN26707.1"/>
    <property type="molecule type" value="Genomic_DNA"/>
</dbReference>
<comment type="similarity">
    <text evidence="1">Belongs to the 4-hydroxybenzoyl-CoA thioesterase family.</text>
</comment>
<organism evidence="3 4">
    <name type="scientific">Lachnospira pectinoschiza</name>
    <dbReference type="NCBI Taxonomy" id="28052"/>
    <lineage>
        <taxon>Bacteria</taxon>
        <taxon>Bacillati</taxon>
        <taxon>Bacillota</taxon>
        <taxon>Clostridia</taxon>
        <taxon>Lachnospirales</taxon>
        <taxon>Lachnospiraceae</taxon>
        <taxon>Lachnospira</taxon>
    </lineage>
</organism>
<proteinExistence type="inferred from homology"/>
<keyword evidence="2 3" id="KW-0378">Hydrolase</keyword>
<dbReference type="Pfam" id="PF13279">
    <property type="entry name" value="4HBT_2"/>
    <property type="match status" value="1"/>
</dbReference>
<dbReference type="Proteomes" id="UP000187651">
    <property type="component" value="Unassembled WGS sequence"/>
</dbReference>
<reference evidence="4" key="1">
    <citation type="submission" date="2016-10" db="EMBL/GenBank/DDBJ databases">
        <authorList>
            <person name="Varghese N."/>
            <person name="Submissions S."/>
        </authorList>
    </citation>
    <scope>NUCLEOTIDE SEQUENCE [LARGE SCALE GENOMIC DNA]</scope>
    <source>
        <strain evidence="4">M83</strain>
    </source>
</reference>
<evidence type="ECO:0000256" key="1">
    <source>
        <dbReference type="ARBA" id="ARBA00005953"/>
    </source>
</evidence>
<protein>
    <submittedName>
        <fullName evidence="3">Acyl-CoA thioester hydrolase</fullName>
    </submittedName>
</protein>
<dbReference type="RefSeq" id="WP_074522241.1">
    <property type="nucleotide sequence ID" value="NZ_FNHZ01000010.1"/>
</dbReference>
<dbReference type="AlphaFoldDB" id="A0A1H0A007"/>
<evidence type="ECO:0000256" key="2">
    <source>
        <dbReference type="ARBA" id="ARBA00022801"/>
    </source>
</evidence>